<evidence type="ECO:0000313" key="3">
    <source>
        <dbReference type="EMBL" id="EDT44013.1"/>
    </source>
</evidence>
<evidence type="ECO:0000313" key="4">
    <source>
        <dbReference type="Proteomes" id="UP000004814"/>
    </source>
</evidence>
<dbReference type="EMBL" id="ABLK01000003">
    <property type="protein sequence ID" value="EDT44013.1"/>
    <property type="molecule type" value="Genomic_DNA"/>
</dbReference>
<evidence type="ECO:0000256" key="2">
    <source>
        <dbReference type="SAM" id="Phobius"/>
    </source>
</evidence>
<feature type="transmembrane region" description="Helical" evidence="2">
    <location>
        <begin position="358"/>
        <end position="375"/>
    </location>
</feature>
<dbReference type="InterPro" id="IPR048041">
    <property type="entry name" value="VpsF-like"/>
</dbReference>
<feature type="region of interest" description="Disordered" evidence="1">
    <location>
        <begin position="409"/>
        <end position="438"/>
    </location>
</feature>
<dbReference type="NCBIfam" id="NF038256">
    <property type="entry name" value="exopoly_VpsF"/>
    <property type="match status" value="1"/>
</dbReference>
<feature type="transmembrane region" description="Helical" evidence="2">
    <location>
        <begin position="78"/>
        <end position="96"/>
    </location>
</feature>
<dbReference type="RefSeq" id="WP_006756231.1">
    <property type="nucleotide sequence ID" value="NZ_ABLK01000003.1"/>
</dbReference>
<proteinExistence type="predicted"/>
<dbReference type="PATRIC" id="fig|396597.7.peg.8286"/>
<feature type="transmembrane region" description="Helical" evidence="2">
    <location>
        <begin position="199"/>
        <end position="224"/>
    </location>
</feature>
<feature type="transmembrane region" description="Helical" evidence="2">
    <location>
        <begin position="176"/>
        <end position="193"/>
    </location>
</feature>
<keyword evidence="2" id="KW-1133">Transmembrane helix</keyword>
<organism evidence="3 4">
    <name type="scientific">Burkholderia ambifaria MEX-5</name>
    <dbReference type="NCBI Taxonomy" id="396597"/>
    <lineage>
        <taxon>Bacteria</taxon>
        <taxon>Pseudomonadati</taxon>
        <taxon>Pseudomonadota</taxon>
        <taxon>Betaproteobacteria</taxon>
        <taxon>Burkholderiales</taxon>
        <taxon>Burkholderiaceae</taxon>
        <taxon>Burkholderia</taxon>
        <taxon>Burkholderia cepacia complex</taxon>
    </lineage>
</organism>
<evidence type="ECO:0000256" key="1">
    <source>
        <dbReference type="SAM" id="MobiDB-lite"/>
    </source>
</evidence>
<feature type="transmembrane region" description="Helical" evidence="2">
    <location>
        <begin position="320"/>
        <end position="346"/>
    </location>
</feature>
<keyword evidence="2" id="KW-0472">Membrane</keyword>
<feature type="transmembrane region" description="Helical" evidence="2">
    <location>
        <begin position="236"/>
        <end position="259"/>
    </location>
</feature>
<keyword evidence="2" id="KW-0812">Transmembrane</keyword>
<gene>
    <name evidence="3" type="ORF">BamMEX5DRAFT_0172</name>
</gene>
<feature type="transmembrane region" description="Helical" evidence="2">
    <location>
        <begin position="12"/>
        <end position="34"/>
    </location>
</feature>
<name>B1SXA6_9BURK</name>
<feature type="transmembrane region" description="Helical" evidence="2">
    <location>
        <begin position="46"/>
        <end position="66"/>
    </location>
</feature>
<reference evidence="3 4" key="1">
    <citation type="submission" date="2008-03" db="EMBL/GenBank/DDBJ databases">
        <title>Sequencing of the draft genome and assembly of Burkholderia ambifaria MEX-5.</title>
        <authorList>
            <consortium name="US DOE Joint Genome Institute (JGI-PGF)"/>
            <person name="Copeland A."/>
            <person name="Lucas S."/>
            <person name="Lapidus A."/>
            <person name="Glavina del Rio T."/>
            <person name="Dalin E."/>
            <person name="Tice H."/>
            <person name="Bruce D."/>
            <person name="Goodwin L."/>
            <person name="Pitluck S."/>
            <person name="Larimer F."/>
            <person name="Land M.L."/>
            <person name="Hauser L."/>
            <person name="Tiedje J."/>
            <person name="Richardson P."/>
        </authorList>
    </citation>
    <scope>NUCLEOTIDE SEQUENCE [LARGE SCALE GENOMIC DNA]</scope>
    <source>
        <strain evidence="3 4">MEX-5</strain>
    </source>
</reference>
<protein>
    <recommendedName>
        <fullName evidence="5">O-antigen polymerase</fullName>
    </recommendedName>
</protein>
<feature type="transmembrane region" description="Helical" evidence="2">
    <location>
        <begin position="102"/>
        <end position="122"/>
    </location>
</feature>
<dbReference type="AlphaFoldDB" id="B1SXA6"/>
<evidence type="ECO:0008006" key="5">
    <source>
        <dbReference type="Google" id="ProtNLM"/>
    </source>
</evidence>
<comment type="caution">
    <text evidence="3">The sequence shown here is derived from an EMBL/GenBank/DDBJ whole genome shotgun (WGS) entry which is preliminary data.</text>
</comment>
<dbReference type="Proteomes" id="UP000004814">
    <property type="component" value="Unassembled WGS sequence"/>
</dbReference>
<accession>B1SXA6</accession>
<sequence length="438" mass="46245">MTLHRTSIADGCVLLAVAFALFVSGAALNLLGLNYSTDAAGAGLKLHPYTLLTASALALLVSGPSALQRALHSTRFRVAALGASVTCAILVIKWLQGDAQSLGFAVDTIVASFLLAAVLPFTSPQLVRRVSSMITAFIVVESTLAMLEATTRANLIPIETWYGAQFRATALHGHPLNNALILVALALCQQAGARRLLSTAIFALTVGALMAFGARGALAVYLLVNMLTFARHGLTSAGRLATFIAGFALCAGGIAWLMLSGAVGTRIAQVGAYDDSAAVRVRSVELIRQLDMWRLMTGSHSVDIERFMSQADVGVIENFLVAYVLAFGAAATLAIAWLVFATVRGLTADTPRRARRRYALVLLAFVAVALTNNSLMTKTPALFLLIIGVWCARIRLLDGAIFRPASTAAPAPHGAPAISHTASRRPAPGARRFRNENA</sequence>